<evidence type="ECO:0000313" key="3">
    <source>
        <dbReference type="Proteomes" id="UP000664882"/>
    </source>
</evidence>
<organism evidence="2 3">
    <name type="scientific">Oceanisphaera pacifica</name>
    <dbReference type="NCBI Taxonomy" id="2818389"/>
    <lineage>
        <taxon>Bacteria</taxon>
        <taxon>Pseudomonadati</taxon>
        <taxon>Pseudomonadota</taxon>
        <taxon>Gammaproteobacteria</taxon>
        <taxon>Aeromonadales</taxon>
        <taxon>Aeromonadaceae</taxon>
        <taxon>Oceanisphaera</taxon>
    </lineage>
</organism>
<gene>
    <name evidence="2" type="ORF">J3U76_09320</name>
</gene>
<accession>A0ABS3NGV7</accession>
<dbReference type="RefSeq" id="WP_208005693.1">
    <property type="nucleotide sequence ID" value="NZ_JAGDFX010000009.1"/>
</dbReference>
<reference evidence="2 3" key="1">
    <citation type="submission" date="2021-03" db="EMBL/GenBank/DDBJ databases">
        <title>Oceanisphaera sp. nov., isolated from the intestine.</title>
        <authorList>
            <person name="Zhao L.-H."/>
            <person name="Shi L.-F."/>
        </authorList>
    </citation>
    <scope>NUCLEOTIDE SEQUENCE [LARGE SCALE GENOMIC DNA]</scope>
    <source>
        <strain evidence="2 3">DM8</strain>
    </source>
</reference>
<keyword evidence="1" id="KW-0812">Transmembrane</keyword>
<dbReference type="Proteomes" id="UP000664882">
    <property type="component" value="Unassembled WGS sequence"/>
</dbReference>
<protein>
    <recommendedName>
        <fullName evidence="4">TIGR03503 family protein</fullName>
    </recommendedName>
</protein>
<name>A0ABS3NGV7_9GAMM</name>
<keyword evidence="1" id="KW-0472">Membrane</keyword>
<proteinExistence type="predicted"/>
<comment type="caution">
    <text evidence="2">The sequence shown here is derived from an EMBL/GenBank/DDBJ whole genome shotgun (WGS) entry which is preliminary data.</text>
</comment>
<evidence type="ECO:0000313" key="2">
    <source>
        <dbReference type="EMBL" id="MBO1519824.1"/>
    </source>
</evidence>
<sequence length="378" mass="42230">MAHLTSRSLMLGALLLITFFSTASEQSARWLSNTFRIDPSVSSVTLFIERELESSPVVLIRPDGSKYYHQDHPDNISWASSTNRDVITLWQPEPGPWQATGKVNKNRGISLVSEFSLVTTPLANRLYQQEILKINAELQHNNTRLDANYYLKDLSLQAQLINLKDDYEAQFAPAPLVIGKFMDDGLALDAYPNDGEMTAEVVLDTLPGEYLYQVTISNEVLARTQEQTVLIYPMPLKVNFSTPNALSKWQINTQADHELVADSLVVTGELTTPSQQRIPISGTGKIINLPDALESGNYYWKGQAFVTNTEGREIQLNLAKQVIRVSPPVSITDDVVVKERPMNMLPIIIGAVSTLLLLAAIVWLIRKRKKSKAQPQTK</sequence>
<keyword evidence="1" id="KW-1133">Transmembrane helix</keyword>
<evidence type="ECO:0000256" key="1">
    <source>
        <dbReference type="SAM" id="Phobius"/>
    </source>
</evidence>
<dbReference type="EMBL" id="JAGDFX010000009">
    <property type="protein sequence ID" value="MBO1519824.1"/>
    <property type="molecule type" value="Genomic_DNA"/>
</dbReference>
<keyword evidence="3" id="KW-1185">Reference proteome</keyword>
<evidence type="ECO:0008006" key="4">
    <source>
        <dbReference type="Google" id="ProtNLM"/>
    </source>
</evidence>
<feature type="transmembrane region" description="Helical" evidence="1">
    <location>
        <begin position="344"/>
        <end position="365"/>
    </location>
</feature>